<dbReference type="PANTHER" id="PTHR45714:SF16">
    <property type="entry name" value="HOMEOBOX-LEUCINE ZIPPER PROTEIN HAT2"/>
    <property type="match status" value="1"/>
</dbReference>
<name>A0A2I0A461_9ASPA</name>
<dbReference type="Proteomes" id="UP000236161">
    <property type="component" value="Unassembled WGS sequence"/>
</dbReference>
<feature type="compositionally biased region" description="Low complexity" evidence="4">
    <location>
        <begin position="85"/>
        <end position="98"/>
    </location>
</feature>
<accession>A0A2I0A461</accession>
<gene>
    <name evidence="6" type="primary">HAT2</name>
    <name evidence="6" type="ORF">AXF42_Ash013392</name>
</gene>
<evidence type="ECO:0000259" key="5">
    <source>
        <dbReference type="Pfam" id="PF04618"/>
    </source>
</evidence>
<feature type="region of interest" description="Disordered" evidence="4">
    <location>
        <begin position="255"/>
        <end position="287"/>
    </location>
</feature>
<keyword evidence="6" id="KW-0238">DNA-binding</keyword>
<keyword evidence="7" id="KW-1185">Reference proteome</keyword>
<reference evidence="6 7" key="1">
    <citation type="journal article" date="2017" name="Nature">
        <title>The Apostasia genome and the evolution of orchids.</title>
        <authorList>
            <person name="Zhang G.Q."/>
            <person name="Liu K.W."/>
            <person name="Li Z."/>
            <person name="Lohaus R."/>
            <person name="Hsiao Y.Y."/>
            <person name="Niu S.C."/>
            <person name="Wang J.Y."/>
            <person name="Lin Y.C."/>
            <person name="Xu Q."/>
            <person name="Chen L.J."/>
            <person name="Yoshida K."/>
            <person name="Fujiwara S."/>
            <person name="Wang Z.W."/>
            <person name="Zhang Y.Q."/>
            <person name="Mitsuda N."/>
            <person name="Wang M."/>
            <person name="Liu G.H."/>
            <person name="Pecoraro L."/>
            <person name="Huang H.X."/>
            <person name="Xiao X.J."/>
            <person name="Lin M."/>
            <person name="Wu X.Y."/>
            <person name="Wu W.L."/>
            <person name="Chen Y.Y."/>
            <person name="Chang S.B."/>
            <person name="Sakamoto S."/>
            <person name="Ohme-Takagi M."/>
            <person name="Yagi M."/>
            <person name="Zeng S.J."/>
            <person name="Shen C.Y."/>
            <person name="Yeh C.M."/>
            <person name="Luo Y.B."/>
            <person name="Tsai W.C."/>
            <person name="Van de Peer Y."/>
            <person name="Liu Z.J."/>
        </authorList>
    </citation>
    <scope>NUCLEOTIDE SEQUENCE [LARGE SCALE GENOMIC DNA]</scope>
    <source>
        <strain evidence="7">cv. Shenzhen</strain>
        <tissue evidence="6">Stem</tissue>
    </source>
</reference>
<evidence type="ECO:0000256" key="4">
    <source>
        <dbReference type="SAM" id="MobiDB-lite"/>
    </source>
</evidence>
<dbReference type="STRING" id="1088818.A0A2I0A461"/>
<evidence type="ECO:0000256" key="1">
    <source>
        <dbReference type="ARBA" id="ARBA00004123"/>
    </source>
</evidence>
<protein>
    <submittedName>
        <fullName evidence="6">Homeobox-leucine zipper protein HAT2</fullName>
    </submittedName>
</protein>
<dbReference type="OrthoDB" id="6159439at2759"/>
<dbReference type="Pfam" id="PF04618">
    <property type="entry name" value="HD-ZIP_N"/>
    <property type="match status" value="1"/>
</dbReference>
<keyword evidence="6" id="KW-0371">Homeobox</keyword>
<feature type="compositionally biased region" description="Basic and acidic residues" evidence="4">
    <location>
        <begin position="104"/>
        <end position="114"/>
    </location>
</feature>
<dbReference type="PANTHER" id="PTHR45714">
    <property type="entry name" value="HOMEOBOX-LEUCINE ZIPPER PROTEIN HAT14"/>
    <property type="match status" value="1"/>
</dbReference>
<feature type="region of interest" description="Disordered" evidence="4">
    <location>
        <begin position="27"/>
        <end position="54"/>
    </location>
</feature>
<dbReference type="InterPro" id="IPR050762">
    <property type="entry name" value="HD-ZIP_Homeobox_LZ_Class_II"/>
</dbReference>
<dbReference type="GO" id="GO:0005634">
    <property type="term" value="C:nucleus"/>
    <property type="evidence" value="ECO:0007669"/>
    <property type="project" value="UniProtKB-SubCell"/>
</dbReference>
<comment type="subcellular location">
    <subcellularLocation>
        <location evidence="1">Nucleus</location>
    </subcellularLocation>
</comment>
<evidence type="ECO:0000256" key="2">
    <source>
        <dbReference type="ARBA" id="ARBA00023015"/>
    </source>
</evidence>
<organism evidence="6 7">
    <name type="scientific">Apostasia shenzhenica</name>
    <dbReference type="NCBI Taxonomy" id="1088818"/>
    <lineage>
        <taxon>Eukaryota</taxon>
        <taxon>Viridiplantae</taxon>
        <taxon>Streptophyta</taxon>
        <taxon>Embryophyta</taxon>
        <taxon>Tracheophyta</taxon>
        <taxon>Spermatophyta</taxon>
        <taxon>Magnoliopsida</taxon>
        <taxon>Liliopsida</taxon>
        <taxon>Asparagales</taxon>
        <taxon>Orchidaceae</taxon>
        <taxon>Apostasioideae</taxon>
        <taxon>Apostasia</taxon>
    </lineage>
</organism>
<feature type="compositionally biased region" description="Basic and acidic residues" evidence="4">
    <location>
        <begin position="277"/>
        <end position="287"/>
    </location>
</feature>
<feature type="region of interest" description="Disordered" evidence="4">
    <location>
        <begin position="78"/>
        <end position="129"/>
    </location>
</feature>
<keyword evidence="2" id="KW-0805">Transcription regulation</keyword>
<sequence>MMAEKDGLGLSLSLSSSDAHRCTLHLNLMPPASSSPPQPLPIQSDPQWTADLASPLDPAAEKPLLLRRIDVNRAPAEWEAEDDVGVSSSPNSTVSTGSATGGKRGREEHDAERASDEEDGDGSRKKLRLSKEQSTVLEESFKEHNTLNPVSLSLAIDFCCFFFWFDPEADPLCFVALHRSKNSRWPSSLICGLAKWRSGSKTEERGNDQFFFFFFSDISPGSSANQWGISFQDEAEADGGGLRVFEAMLRESDGGESTAAERSAGAPSSQAFPSVLHAHDSSDDPHHVPFLRARRRLQPSSRPAVDCRAAHGEYTIPPASSSRRRRRACNMGVGPAPAIFPRCAAAALLRAIVEFRKMQMMSTSVDKPMLGRQRSNCLSCMAPPFRPGRYPSHPFSASSYPTTSQLRHWFTRRCPSIVAEYQMIAALPPFLQLLCVVVSLSSA</sequence>
<evidence type="ECO:0000313" key="7">
    <source>
        <dbReference type="Proteomes" id="UP000236161"/>
    </source>
</evidence>
<evidence type="ECO:0000256" key="3">
    <source>
        <dbReference type="ARBA" id="ARBA00023163"/>
    </source>
</evidence>
<feature type="domain" description="HD-ZIP protein N-terminal" evidence="5">
    <location>
        <begin position="2"/>
        <end position="106"/>
    </location>
</feature>
<dbReference type="InterPro" id="IPR006712">
    <property type="entry name" value="HD-ZIP_N"/>
</dbReference>
<proteinExistence type="predicted"/>
<dbReference type="AlphaFoldDB" id="A0A2I0A461"/>
<dbReference type="GO" id="GO:0003677">
    <property type="term" value="F:DNA binding"/>
    <property type="evidence" value="ECO:0007669"/>
    <property type="project" value="UniProtKB-KW"/>
</dbReference>
<evidence type="ECO:0000313" key="6">
    <source>
        <dbReference type="EMBL" id="PKA50303.1"/>
    </source>
</evidence>
<keyword evidence="3" id="KW-0804">Transcription</keyword>
<dbReference type="EMBL" id="KZ452026">
    <property type="protein sequence ID" value="PKA50303.1"/>
    <property type="molecule type" value="Genomic_DNA"/>
</dbReference>